<organism evidence="1 2">
    <name type="scientific">Candidatus Tidjanibacter faecipullorum</name>
    <dbReference type="NCBI Taxonomy" id="2838766"/>
    <lineage>
        <taxon>Bacteria</taxon>
        <taxon>Pseudomonadati</taxon>
        <taxon>Bacteroidota</taxon>
        <taxon>Bacteroidia</taxon>
        <taxon>Bacteroidales</taxon>
        <taxon>Rikenellaceae</taxon>
        <taxon>Tidjanibacter</taxon>
    </lineage>
</organism>
<accession>A0A9D2DEI5</accession>
<name>A0A9D2DEI5_9BACT</name>
<dbReference type="EMBL" id="DXCC01000019">
    <property type="protein sequence ID" value="HIZ15459.1"/>
    <property type="molecule type" value="Genomic_DNA"/>
</dbReference>
<reference evidence="1" key="2">
    <citation type="submission" date="2021-04" db="EMBL/GenBank/DDBJ databases">
        <authorList>
            <person name="Gilroy R."/>
        </authorList>
    </citation>
    <scope>NUCLEOTIDE SEQUENCE</scope>
    <source>
        <strain evidence="1">ChiHjej11B10-19426</strain>
    </source>
</reference>
<evidence type="ECO:0000313" key="2">
    <source>
        <dbReference type="Proteomes" id="UP000824014"/>
    </source>
</evidence>
<dbReference type="AlphaFoldDB" id="A0A9D2DEI5"/>
<sequence length="119" mass="13030">MMHSEDGVYVLVPGSYPVDLDYANKNGGDTPHIIVPGDASMGGDDAMRYPVGSWYMELDGTNTYVETAPLTGGELIVEYDEATGEYRLTCNFTDDRGNAITGTVVTKLDNMLENYTEIF</sequence>
<comment type="caution">
    <text evidence="1">The sequence shown here is derived from an EMBL/GenBank/DDBJ whole genome shotgun (WGS) entry which is preliminary data.</text>
</comment>
<protein>
    <submittedName>
        <fullName evidence="1">Uncharacterized protein</fullName>
    </submittedName>
</protein>
<reference evidence="1" key="1">
    <citation type="journal article" date="2021" name="PeerJ">
        <title>Extensive microbial diversity within the chicken gut microbiome revealed by metagenomics and culture.</title>
        <authorList>
            <person name="Gilroy R."/>
            <person name="Ravi A."/>
            <person name="Getino M."/>
            <person name="Pursley I."/>
            <person name="Horton D.L."/>
            <person name="Alikhan N.F."/>
            <person name="Baker D."/>
            <person name="Gharbi K."/>
            <person name="Hall N."/>
            <person name="Watson M."/>
            <person name="Adriaenssens E.M."/>
            <person name="Foster-Nyarko E."/>
            <person name="Jarju S."/>
            <person name="Secka A."/>
            <person name="Antonio M."/>
            <person name="Oren A."/>
            <person name="Chaudhuri R.R."/>
            <person name="La Ragione R."/>
            <person name="Hildebrand F."/>
            <person name="Pallen M.J."/>
        </authorList>
    </citation>
    <scope>NUCLEOTIDE SEQUENCE</scope>
    <source>
        <strain evidence="1">ChiHjej11B10-19426</strain>
    </source>
</reference>
<gene>
    <name evidence="1" type="ORF">H9816_06075</name>
</gene>
<dbReference type="Proteomes" id="UP000824014">
    <property type="component" value="Unassembled WGS sequence"/>
</dbReference>
<proteinExistence type="predicted"/>
<evidence type="ECO:0000313" key="1">
    <source>
        <dbReference type="EMBL" id="HIZ15459.1"/>
    </source>
</evidence>